<name>A0A0F9FTT7_9ZZZZ</name>
<protein>
    <submittedName>
        <fullName evidence="1">Uncharacterized protein</fullName>
    </submittedName>
</protein>
<proteinExistence type="predicted"/>
<sequence>AYRTERLKAITTNNLDDLRSLIFEQETALVGADVDLERVDALMWKTIEKHYSTKRKQEISPEEADQLGEQLEADFNYDEATIIRLLDLQFKVIR</sequence>
<evidence type="ECO:0000313" key="1">
    <source>
        <dbReference type="EMBL" id="KKL54557.1"/>
    </source>
</evidence>
<reference evidence="1" key="1">
    <citation type="journal article" date="2015" name="Nature">
        <title>Complex archaea that bridge the gap between prokaryotes and eukaryotes.</title>
        <authorList>
            <person name="Spang A."/>
            <person name="Saw J.H."/>
            <person name="Jorgensen S.L."/>
            <person name="Zaremba-Niedzwiedzka K."/>
            <person name="Martijn J."/>
            <person name="Lind A.E."/>
            <person name="van Eijk R."/>
            <person name="Schleper C."/>
            <person name="Guy L."/>
            <person name="Ettema T.J."/>
        </authorList>
    </citation>
    <scope>NUCLEOTIDE SEQUENCE</scope>
</reference>
<organism evidence="1">
    <name type="scientific">marine sediment metagenome</name>
    <dbReference type="NCBI Taxonomy" id="412755"/>
    <lineage>
        <taxon>unclassified sequences</taxon>
        <taxon>metagenomes</taxon>
        <taxon>ecological metagenomes</taxon>
    </lineage>
</organism>
<gene>
    <name evidence="1" type="ORF">LCGC14_2264230</name>
</gene>
<dbReference type="AlphaFoldDB" id="A0A0F9FTT7"/>
<dbReference type="EMBL" id="LAZR01031158">
    <property type="protein sequence ID" value="KKL54557.1"/>
    <property type="molecule type" value="Genomic_DNA"/>
</dbReference>
<comment type="caution">
    <text evidence="1">The sequence shown here is derived from an EMBL/GenBank/DDBJ whole genome shotgun (WGS) entry which is preliminary data.</text>
</comment>
<accession>A0A0F9FTT7</accession>
<feature type="non-terminal residue" evidence="1">
    <location>
        <position position="1"/>
    </location>
</feature>